<comment type="caution">
    <text evidence="1">The sequence shown here is derived from an EMBL/GenBank/DDBJ whole genome shotgun (WGS) entry which is preliminary data.</text>
</comment>
<protein>
    <recommendedName>
        <fullName evidence="3">Transposase</fullName>
    </recommendedName>
</protein>
<dbReference type="EMBL" id="BASM01000001">
    <property type="protein sequence ID" value="GAD25056.1"/>
    <property type="molecule type" value="Genomic_DNA"/>
</dbReference>
<proteinExistence type="predicted"/>
<name>A0ABQ0IS65_GLUTH</name>
<organism evidence="1 2">
    <name type="scientific">Gluconobacter thailandicus NBRC 3257</name>
    <dbReference type="NCBI Taxonomy" id="1381097"/>
    <lineage>
        <taxon>Bacteria</taxon>
        <taxon>Pseudomonadati</taxon>
        <taxon>Pseudomonadota</taxon>
        <taxon>Alphaproteobacteria</taxon>
        <taxon>Acetobacterales</taxon>
        <taxon>Acetobacteraceae</taxon>
        <taxon>Gluconobacter</taxon>
    </lineage>
</organism>
<gene>
    <name evidence="1" type="ORF">NBRC3257_0055</name>
</gene>
<accession>A0ABQ0IS65</accession>
<evidence type="ECO:0008006" key="3">
    <source>
        <dbReference type="Google" id="ProtNLM"/>
    </source>
</evidence>
<sequence length="53" mass="6067">MVHLQRTLATCDAPRQSPVLLSTSVNSKHQPCDCRQRADMRHQRSMIMEHPPA</sequence>
<evidence type="ECO:0000313" key="2">
    <source>
        <dbReference type="Proteomes" id="UP000018209"/>
    </source>
</evidence>
<evidence type="ECO:0000313" key="1">
    <source>
        <dbReference type="EMBL" id="GAD25056.1"/>
    </source>
</evidence>
<keyword evidence="2" id="KW-1185">Reference proteome</keyword>
<dbReference type="Proteomes" id="UP000018209">
    <property type="component" value="Unassembled WGS sequence"/>
</dbReference>
<reference evidence="1 2" key="1">
    <citation type="submission" date="2013-08" db="EMBL/GenBank/DDBJ databases">
        <title>Gluconobacter thailandicus NBRC 3257 whole genome sequence.</title>
        <authorList>
            <person name="Matsutani M."/>
            <person name="Yakushi T."/>
            <person name="Matsushita K."/>
        </authorList>
    </citation>
    <scope>NUCLEOTIDE SEQUENCE [LARGE SCALE GENOMIC DNA]</scope>
    <source>
        <strain evidence="1 2">NBRC 3257</strain>
    </source>
</reference>